<accession>M2Z3J3</accession>
<dbReference type="EMBL" id="AONQ01000047">
    <property type="protein sequence ID" value="EME68940.1"/>
    <property type="molecule type" value="Genomic_DNA"/>
</dbReference>
<dbReference type="InterPro" id="IPR029058">
    <property type="entry name" value="AB_hydrolase_fold"/>
</dbReference>
<evidence type="ECO:0000313" key="8">
    <source>
        <dbReference type="Proteomes" id="UP000011744"/>
    </source>
</evidence>
<evidence type="ECO:0000256" key="2">
    <source>
        <dbReference type="ARBA" id="ARBA00022793"/>
    </source>
</evidence>
<evidence type="ECO:0000259" key="6">
    <source>
        <dbReference type="Pfam" id="PF12697"/>
    </source>
</evidence>
<proteinExistence type="predicted"/>
<dbReference type="Gene3D" id="1.20.1340.10">
    <property type="entry name" value="dopa decarboxylase, N-terminal domain"/>
    <property type="match status" value="1"/>
</dbReference>
<dbReference type="InterPro" id="IPR015424">
    <property type="entry name" value="PyrdxlP-dep_Trfase"/>
</dbReference>
<dbReference type="GO" id="GO:0006520">
    <property type="term" value="P:amino acid metabolic process"/>
    <property type="evidence" value="ECO:0007669"/>
    <property type="project" value="InterPro"/>
</dbReference>
<name>M2Z3J3_9PROT</name>
<evidence type="ECO:0000256" key="3">
    <source>
        <dbReference type="ARBA" id="ARBA00022898"/>
    </source>
</evidence>
<protein>
    <submittedName>
        <fullName evidence="7">Glutamate decarboxylase-like PLP-dependent protein</fullName>
    </submittedName>
</protein>
<dbReference type="Gene3D" id="3.40.50.1820">
    <property type="entry name" value="alpha/beta hydrolase"/>
    <property type="match status" value="1"/>
</dbReference>
<dbReference type="PANTHER" id="PTHR11999">
    <property type="entry name" value="GROUP II PYRIDOXAL-5-PHOSPHATE DECARBOXYLASE"/>
    <property type="match status" value="1"/>
</dbReference>
<evidence type="ECO:0000313" key="7">
    <source>
        <dbReference type="EMBL" id="EME68940.1"/>
    </source>
</evidence>
<dbReference type="Proteomes" id="UP000011744">
    <property type="component" value="Unassembled WGS sequence"/>
</dbReference>
<dbReference type="Pfam" id="PF00282">
    <property type="entry name" value="Pyridoxal_deC"/>
    <property type="match status" value="1"/>
</dbReference>
<dbReference type="eggNOG" id="COG2267">
    <property type="taxonomic scope" value="Bacteria"/>
</dbReference>
<dbReference type="PROSITE" id="PS00392">
    <property type="entry name" value="DDC_GAD_HDC_YDC"/>
    <property type="match status" value="1"/>
</dbReference>
<dbReference type="PANTHER" id="PTHR11999:SF70">
    <property type="entry name" value="MIP05841P"/>
    <property type="match status" value="1"/>
</dbReference>
<dbReference type="PRINTS" id="PR00111">
    <property type="entry name" value="ABHYDROLASE"/>
</dbReference>
<dbReference type="Pfam" id="PF12697">
    <property type="entry name" value="Abhydrolase_6"/>
    <property type="match status" value="1"/>
</dbReference>
<dbReference type="InterPro" id="IPR010977">
    <property type="entry name" value="Aromatic_deC"/>
</dbReference>
<dbReference type="SUPFAM" id="SSF53474">
    <property type="entry name" value="alpha/beta-Hydrolases"/>
    <property type="match status" value="1"/>
</dbReference>
<dbReference type="GO" id="GO:0016831">
    <property type="term" value="F:carboxy-lyase activity"/>
    <property type="evidence" value="ECO:0007669"/>
    <property type="project" value="UniProtKB-KW"/>
</dbReference>
<organism evidence="7 8">
    <name type="scientific">Paramagnetospirillum caucaseum</name>
    <dbReference type="NCBI Taxonomy" id="1244869"/>
    <lineage>
        <taxon>Bacteria</taxon>
        <taxon>Pseudomonadati</taxon>
        <taxon>Pseudomonadota</taxon>
        <taxon>Alphaproteobacteria</taxon>
        <taxon>Rhodospirillales</taxon>
        <taxon>Magnetospirillaceae</taxon>
        <taxon>Paramagnetospirillum</taxon>
    </lineage>
</organism>
<dbReference type="Gene3D" id="3.90.1150.170">
    <property type="match status" value="1"/>
</dbReference>
<evidence type="ECO:0000256" key="4">
    <source>
        <dbReference type="ARBA" id="ARBA00023239"/>
    </source>
</evidence>
<dbReference type="PRINTS" id="PR00800">
    <property type="entry name" value="YHDCRBOXLASE"/>
</dbReference>
<keyword evidence="3 5" id="KW-0663">Pyridoxal phosphate</keyword>
<sequence>MDITVQGRRIFAATFGAATDPAVVLAHGAGGSHRTWDSIAAGIAARGFRVLVPDLPGHGASEGPALESIAAMAGWLADFLGAAGVERAALAGHSMGALAALDCAARHPAKVTSLVLLGAAAAMPVNQALLDMALADPPAAAALIAKWGLSKDPPPAAALVAGTAAALSAAAPGVLHADLAACNAYDRGEAAADAIACPAAVIVGGQDRMAPPESGRTLASRLKRGRAITLERAGHLMMAEHPEATLAAILDALDAGLDPADWEAFRAQAHRMLDESIDFLRDLRRRPVWRPMPAGTRAAFDAAPPRSGQDLAAIDAEFRALVEPYGPGNVHPGFMGWVHGGGTAEGMLAEMLAGGLNANLGGRDHAPMEVERQILRWMRPLFGYPQGASGLFLTGTSMANFLAVLVARTTALGAGSRRGGVSGGERLVAYASAAAHGCLPQAFAMSGLGSDSLRLIATDAGHRMDLEALRQAIAADRAAGCRPFMVIGSAGTVDVGAVDDLTALADVAAAEGLWFHVDGAFGALGMMSPELAPLLAGIERSDSLAFDFHKWGQVPYDAGYLLVRDGEAHRTAFASPAAYLRRETRGLAAGSPWPCDYGPDLSRGFRALKTWVTLKAHGMDALGAAMARTCRVARHLAARVEAEPDLELLAPVALNIVCFHRPGEDSARIAADLHEAGIAAPSTTTVGGRLAIRAAIVNHRTREADVDRMVDTILSVGTKQ</sequence>
<dbReference type="InterPro" id="IPR002129">
    <property type="entry name" value="PyrdxlP-dep_de-COase"/>
</dbReference>
<dbReference type="AlphaFoldDB" id="M2Z3J3"/>
<dbReference type="SUPFAM" id="SSF53383">
    <property type="entry name" value="PLP-dependent transferases"/>
    <property type="match status" value="1"/>
</dbReference>
<dbReference type="Gene3D" id="3.40.640.10">
    <property type="entry name" value="Type I PLP-dependent aspartate aminotransferase-like (Major domain)"/>
    <property type="match status" value="1"/>
</dbReference>
<dbReference type="GO" id="GO:0019752">
    <property type="term" value="P:carboxylic acid metabolic process"/>
    <property type="evidence" value="ECO:0007669"/>
    <property type="project" value="InterPro"/>
</dbReference>
<dbReference type="GO" id="GO:0030170">
    <property type="term" value="F:pyridoxal phosphate binding"/>
    <property type="evidence" value="ECO:0007669"/>
    <property type="project" value="InterPro"/>
</dbReference>
<dbReference type="PATRIC" id="fig|1244869.3.peg.3188"/>
<feature type="modified residue" description="N6-(pyridoxal phosphate)lysine" evidence="5">
    <location>
        <position position="550"/>
    </location>
</feature>
<dbReference type="InterPro" id="IPR021115">
    <property type="entry name" value="Pyridoxal-P_BS"/>
</dbReference>
<comment type="caution">
    <text evidence="7">The sequence shown here is derived from an EMBL/GenBank/DDBJ whole genome shotgun (WGS) entry which is preliminary data.</text>
</comment>
<dbReference type="STRING" id="1244869.H261_15892"/>
<keyword evidence="4" id="KW-0456">Lyase</keyword>
<dbReference type="OrthoDB" id="9803665at2"/>
<gene>
    <name evidence="7" type="ORF">H261_15892</name>
</gene>
<keyword evidence="8" id="KW-1185">Reference proteome</keyword>
<keyword evidence="2" id="KW-0210">Decarboxylase</keyword>
<reference evidence="7 8" key="1">
    <citation type="journal article" date="2014" name="Genome Announc.">
        <title>Draft Genome Sequence of Magnetospirillum sp. Strain SO-1, a Freshwater Magnetotactic Bacterium Isolated from the Ol'khovka River, Russia.</title>
        <authorList>
            <person name="Grouzdev D.S."/>
            <person name="Dziuba M.V."/>
            <person name="Sukhacheva M.S."/>
            <person name="Mardanov A.V."/>
            <person name="Beletskiy A.V."/>
            <person name="Kuznetsov B.B."/>
            <person name="Skryabin K.G."/>
        </authorList>
    </citation>
    <scope>NUCLEOTIDE SEQUENCE [LARGE SCALE GENOMIC DNA]</scope>
    <source>
        <strain evidence="7 8">SO-1</strain>
    </source>
</reference>
<evidence type="ECO:0000256" key="1">
    <source>
        <dbReference type="ARBA" id="ARBA00001933"/>
    </source>
</evidence>
<feature type="domain" description="AB hydrolase-1" evidence="6">
    <location>
        <begin position="23"/>
        <end position="247"/>
    </location>
</feature>
<dbReference type="InterPro" id="IPR000073">
    <property type="entry name" value="AB_hydrolase_1"/>
</dbReference>
<evidence type="ECO:0000256" key="5">
    <source>
        <dbReference type="PIRSR" id="PIRSR602129-50"/>
    </source>
</evidence>
<comment type="cofactor">
    <cofactor evidence="1 5">
        <name>pyridoxal 5'-phosphate</name>
        <dbReference type="ChEBI" id="CHEBI:597326"/>
    </cofactor>
</comment>
<dbReference type="eggNOG" id="COG0076">
    <property type="taxonomic scope" value="Bacteria"/>
</dbReference>
<dbReference type="InterPro" id="IPR015421">
    <property type="entry name" value="PyrdxlP-dep_Trfase_major"/>
</dbReference>